<dbReference type="Proteomes" id="UP000235786">
    <property type="component" value="Unassembled WGS sequence"/>
</dbReference>
<dbReference type="InterPro" id="IPR020946">
    <property type="entry name" value="Flavin_mOase-like"/>
</dbReference>
<dbReference type="InterPro" id="IPR036188">
    <property type="entry name" value="FAD/NAD-bd_sf"/>
</dbReference>
<gene>
    <name evidence="6" type="ORF">L207DRAFT_440677</name>
</gene>
<keyword evidence="4" id="KW-0560">Oxidoreductase</keyword>
<dbReference type="GO" id="GO:0004499">
    <property type="term" value="F:N,N-dimethylaniline monooxygenase activity"/>
    <property type="evidence" value="ECO:0007669"/>
    <property type="project" value="InterPro"/>
</dbReference>
<comment type="similarity">
    <text evidence="1">Belongs to the FAD-binding monooxygenase family.</text>
</comment>
<dbReference type="GO" id="GO:0050661">
    <property type="term" value="F:NADP binding"/>
    <property type="evidence" value="ECO:0007669"/>
    <property type="project" value="InterPro"/>
</dbReference>
<keyword evidence="7" id="KW-1185">Reference proteome</keyword>
<evidence type="ECO:0000313" key="7">
    <source>
        <dbReference type="Proteomes" id="UP000235786"/>
    </source>
</evidence>
<keyword evidence="3" id="KW-0274">FAD</keyword>
<sequence>MAPPKTIIVGAGVAGIAMSHTLKWKLGYNDFEVSKIFEKREGLGGTWRANTYPGCGSDVPIHLYSFSFNLNPDWSQELADQEEILQYIESTVDKFNLRQHFRFGCECLGARWSLERQEWDVTFLNLATKERFTKHCTMLLTAVGGFSQPREVSFPGMDLYNGRVFHTAEWDHTFEYRDKRVAVIGNGCSAAQVVPSIASSVKKLTQYARSPQWYHERPNHHFTRFEKWCFRYIPLWQRYRRLRVFLDTDHFSSVYGPEPKQVAQRISVENQAKEYIYRETPQNYHHFIVPDFPLGCKRRIFDPGYLASLHRSNVDLLPEGIREITKTGIVSETGKTEDFDAIILATGFKVQSFLTPMEVVGKTGESISVQWAKKNGAQAYMGTFVHNFPNFAILFGPNTFPAFNSVIFSVEVQVEYIAKTLVSPILDRYADIVEVKTEAEEKFIQNLDGILEHTVFAAGCSNWYINSAGRNSASWPGLASTFWKAAMFPKWKDFEFDGGSRAWVVRKVIRSVRTLSVWAWLIVISFLGTVLFT</sequence>
<keyword evidence="5" id="KW-1133">Transmembrane helix</keyword>
<organism evidence="6 7">
    <name type="scientific">Hyaloscypha variabilis (strain UAMH 11265 / GT02V1 / F)</name>
    <name type="common">Meliniomyces variabilis</name>
    <dbReference type="NCBI Taxonomy" id="1149755"/>
    <lineage>
        <taxon>Eukaryota</taxon>
        <taxon>Fungi</taxon>
        <taxon>Dikarya</taxon>
        <taxon>Ascomycota</taxon>
        <taxon>Pezizomycotina</taxon>
        <taxon>Leotiomycetes</taxon>
        <taxon>Helotiales</taxon>
        <taxon>Hyaloscyphaceae</taxon>
        <taxon>Hyaloscypha</taxon>
        <taxon>Hyaloscypha variabilis</taxon>
    </lineage>
</organism>
<dbReference type="PANTHER" id="PTHR42877">
    <property type="entry name" value="L-ORNITHINE N(5)-MONOOXYGENASE-RELATED"/>
    <property type="match status" value="1"/>
</dbReference>
<dbReference type="PANTHER" id="PTHR42877:SF5">
    <property type="entry name" value="L-ORNITHINE N(5)-MONOOXYGENASE-RELATED"/>
    <property type="match status" value="1"/>
</dbReference>
<name>A0A2J6R1P0_HYAVF</name>
<evidence type="ECO:0000313" key="6">
    <source>
        <dbReference type="EMBL" id="PMD32399.1"/>
    </source>
</evidence>
<evidence type="ECO:0000256" key="2">
    <source>
        <dbReference type="ARBA" id="ARBA00022630"/>
    </source>
</evidence>
<keyword evidence="2" id="KW-0285">Flavoprotein</keyword>
<dbReference type="OrthoDB" id="74360at2759"/>
<keyword evidence="5" id="KW-0812">Transmembrane</keyword>
<evidence type="ECO:0000256" key="4">
    <source>
        <dbReference type="ARBA" id="ARBA00023002"/>
    </source>
</evidence>
<dbReference type="SUPFAM" id="SSF51905">
    <property type="entry name" value="FAD/NAD(P)-binding domain"/>
    <property type="match status" value="1"/>
</dbReference>
<dbReference type="AlphaFoldDB" id="A0A2J6R1P0"/>
<dbReference type="EMBL" id="KZ613959">
    <property type="protein sequence ID" value="PMD32399.1"/>
    <property type="molecule type" value="Genomic_DNA"/>
</dbReference>
<evidence type="ECO:0000256" key="3">
    <source>
        <dbReference type="ARBA" id="ARBA00022827"/>
    </source>
</evidence>
<protein>
    <submittedName>
        <fullName evidence="6">FAD/NAD(P)-binding domain-containing protein</fullName>
    </submittedName>
</protein>
<evidence type="ECO:0000256" key="5">
    <source>
        <dbReference type="SAM" id="Phobius"/>
    </source>
</evidence>
<dbReference type="InterPro" id="IPR051209">
    <property type="entry name" value="FAD-bind_Monooxygenase_sf"/>
</dbReference>
<reference evidence="6 7" key="1">
    <citation type="submission" date="2016-04" db="EMBL/GenBank/DDBJ databases">
        <title>A degradative enzymes factory behind the ericoid mycorrhizal symbiosis.</title>
        <authorList>
            <consortium name="DOE Joint Genome Institute"/>
            <person name="Martino E."/>
            <person name="Morin E."/>
            <person name="Grelet G."/>
            <person name="Kuo A."/>
            <person name="Kohler A."/>
            <person name="Daghino S."/>
            <person name="Barry K."/>
            <person name="Choi C."/>
            <person name="Cichocki N."/>
            <person name="Clum A."/>
            <person name="Copeland A."/>
            <person name="Hainaut M."/>
            <person name="Haridas S."/>
            <person name="Labutti K."/>
            <person name="Lindquist E."/>
            <person name="Lipzen A."/>
            <person name="Khouja H.-R."/>
            <person name="Murat C."/>
            <person name="Ohm R."/>
            <person name="Olson A."/>
            <person name="Spatafora J."/>
            <person name="Veneault-Fourrey C."/>
            <person name="Henrissat B."/>
            <person name="Grigoriev I."/>
            <person name="Martin F."/>
            <person name="Perotto S."/>
        </authorList>
    </citation>
    <scope>NUCLEOTIDE SEQUENCE [LARGE SCALE GENOMIC DNA]</scope>
    <source>
        <strain evidence="6 7">F</strain>
    </source>
</reference>
<feature type="transmembrane region" description="Helical" evidence="5">
    <location>
        <begin position="515"/>
        <end position="532"/>
    </location>
</feature>
<proteinExistence type="inferred from homology"/>
<dbReference type="Gene3D" id="3.50.50.60">
    <property type="entry name" value="FAD/NAD(P)-binding domain"/>
    <property type="match status" value="2"/>
</dbReference>
<dbReference type="GO" id="GO:0050660">
    <property type="term" value="F:flavin adenine dinucleotide binding"/>
    <property type="evidence" value="ECO:0007669"/>
    <property type="project" value="InterPro"/>
</dbReference>
<evidence type="ECO:0000256" key="1">
    <source>
        <dbReference type="ARBA" id="ARBA00010139"/>
    </source>
</evidence>
<dbReference type="Pfam" id="PF00743">
    <property type="entry name" value="FMO-like"/>
    <property type="match status" value="1"/>
</dbReference>
<keyword evidence="5" id="KW-0472">Membrane</keyword>
<accession>A0A2J6R1P0</accession>